<reference evidence="3" key="2">
    <citation type="submission" date="2023-06" db="EMBL/GenBank/DDBJ databases">
        <title>Pangenomics reveal diversification of enzyme families and niche specialization in globally abundant SAR202 bacteria.</title>
        <authorList>
            <person name="Saw J.H.W."/>
        </authorList>
    </citation>
    <scope>NUCLEOTIDE SEQUENCE [LARGE SCALE GENOMIC DNA]</scope>
    <source>
        <strain evidence="3">JH1073</strain>
    </source>
</reference>
<gene>
    <name evidence="2" type="ORF">GKO48_06315</name>
</gene>
<evidence type="ECO:0000313" key="3">
    <source>
        <dbReference type="Proteomes" id="UP001219901"/>
    </source>
</evidence>
<reference evidence="2 3" key="1">
    <citation type="submission" date="2019-11" db="EMBL/GenBank/DDBJ databases">
        <authorList>
            <person name="Cho J.-C."/>
        </authorList>
    </citation>
    <scope>NUCLEOTIDE SEQUENCE [LARGE SCALE GENOMIC DNA]</scope>
    <source>
        <strain evidence="2 3">JH1073</strain>
    </source>
</reference>
<dbReference type="Gene3D" id="3.40.30.10">
    <property type="entry name" value="Glutaredoxin"/>
    <property type="match status" value="1"/>
</dbReference>
<feature type="domain" description="Thioredoxin" evidence="1">
    <location>
        <begin position="95"/>
        <end position="247"/>
    </location>
</feature>
<accession>A0AAJ6CUX9</accession>
<proteinExistence type="predicted"/>
<dbReference type="InterPro" id="IPR036249">
    <property type="entry name" value="Thioredoxin-like_sf"/>
</dbReference>
<dbReference type="RefSeq" id="WP_342835783.1">
    <property type="nucleotide sequence ID" value="NZ_CP046146.1"/>
</dbReference>
<protein>
    <recommendedName>
        <fullName evidence="1">Thioredoxin domain-containing protein</fullName>
    </recommendedName>
</protein>
<dbReference type="InterPro" id="IPR013766">
    <property type="entry name" value="Thioredoxin_domain"/>
</dbReference>
<keyword evidence="3" id="KW-1185">Reference proteome</keyword>
<dbReference type="CDD" id="cd02947">
    <property type="entry name" value="TRX_family"/>
    <property type="match status" value="1"/>
</dbReference>
<dbReference type="EMBL" id="CP046147">
    <property type="protein sequence ID" value="WFG39245.1"/>
    <property type="molecule type" value="Genomic_DNA"/>
</dbReference>
<organism evidence="2 3">
    <name type="scientific">Candidatus Lucifugimonas marina</name>
    <dbReference type="NCBI Taxonomy" id="3038979"/>
    <lineage>
        <taxon>Bacteria</taxon>
        <taxon>Bacillati</taxon>
        <taxon>Chloroflexota</taxon>
        <taxon>Dehalococcoidia</taxon>
        <taxon>SAR202 cluster</taxon>
        <taxon>Candidatus Lucifugimonadales</taxon>
        <taxon>Candidatus Lucifugimonadaceae</taxon>
        <taxon>Candidatus Lucifugimonas</taxon>
    </lineage>
</organism>
<name>A0AAJ6CUX9_9CHLR</name>
<dbReference type="PROSITE" id="PS51352">
    <property type="entry name" value="THIOREDOXIN_2"/>
    <property type="match status" value="1"/>
</dbReference>
<sequence>MGTARIPLNIQKIDGTRFDDEADDLEVNYTAPNSEVVHVVEDLKWRAWPVRSGTYTATMTFDEVGFWNIKVRSKSDDSMLPAGSGILVKSATEAPDIGDAAPLSVTKTAPSDGNLRSITSAPSPDADLYAISFDEAVNTGKPTVISFSTPAYCQSGTCGPQTEVLSQLDEKHKGLANFIHVEIFDNPEEMLAAGDPSLGIESPVIHEWEFHTEPWTFVVDGEGIVAGRFEAFVTFDEIEEYLLPVLPSS</sequence>
<dbReference type="Proteomes" id="UP001219901">
    <property type="component" value="Chromosome"/>
</dbReference>
<dbReference type="SUPFAM" id="SSF52833">
    <property type="entry name" value="Thioredoxin-like"/>
    <property type="match status" value="1"/>
</dbReference>
<evidence type="ECO:0000259" key="1">
    <source>
        <dbReference type="PROSITE" id="PS51352"/>
    </source>
</evidence>
<evidence type="ECO:0000313" key="2">
    <source>
        <dbReference type="EMBL" id="WFG39245.1"/>
    </source>
</evidence>
<dbReference type="AlphaFoldDB" id="A0AAJ6CUX9"/>